<dbReference type="AlphaFoldDB" id="A0A6J2F957"/>
<proteinExistence type="predicted"/>
<evidence type="ECO:0000313" key="1">
    <source>
        <dbReference type="Proteomes" id="UP000515165"/>
    </source>
</evidence>
<accession>A0A6J2F957</accession>
<organism evidence="1 2">
    <name type="scientific">Zalophus californianus</name>
    <name type="common">California sealion</name>
    <dbReference type="NCBI Taxonomy" id="9704"/>
    <lineage>
        <taxon>Eukaryota</taxon>
        <taxon>Metazoa</taxon>
        <taxon>Chordata</taxon>
        <taxon>Craniata</taxon>
        <taxon>Vertebrata</taxon>
        <taxon>Euteleostomi</taxon>
        <taxon>Mammalia</taxon>
        <taxon>Eutheria</taxon>
        <taxon>Laurasiatheria</taxon>
        <taxon>Carnivora</taxon>
        <taxon>Caniformia</taxon>
        <taxon>Pinnipedia</taxon>
        <taxon>Otariidae</taxon>
        <taxon>Zalophus</taxon>
    </lineage>
</organism>
<dbReference type="Proteomes" id="UP000515165">
    <property type="component" value="Chromosome 17"/>
</dbReference>
<name>A0A6J2F957_ZALCA</name>
<keyword evidence="1" id="KW-1185">Reference proteome</keyword>
<dbReference type="RefSeq" id="XP_027475627.2">
    <property type="nucleotide sequence ID" value="XM_027619826.2"/>
</dbReference>
<sequence length="162" mass="17932">MRDPIILPYSAQGGELGCRATVAGGGGAGAQQRRSWELGGPDSVRWERLPCPLGWQLPGTVFRQSPYAGQCSRTCENSSGQEMCNWCPCGVYNLEEPPSEADSIIIPILQEWKQSRQVGSPKPEVTRLVFEDRSSSLRSFFMLNTPRWTLQGFLGIYGHTLP</sequence>
<gene>
    <name evidence="2" type="primary">LOC113936513</name>
</gene>
<protein>
    <submittedName>
        <fullName evidence="2">Uncharacterized protein LOC113936513 isoform X1</fullName>
    </submittedName>
</protein>
<evidence type="ECO:0000313" key="2">
    <source>
        <dbReference type="RefSeq" id="XP_027475627.2"/>
    </source>
</evidence>
<dbReference type="KEGG" id="zca:113936513"/>
<dbReference type="GeneID" id="113936513"/>
<reference evidence="2" key="1">
    <citation type="submission" date="2025-08" db="UniProtKB">
        <authorList>
            <consortium name="RefSeq"/>
        </authorList>
    </citation>
    <scope>IDENTIFICATION</scope>
    <source>
        <tissue evidence="2">Blood</tissue>
    </source>
</reference>